<evidence type="ECO:0000256" key="2">
    <source>
        <dbReference type="ARBA" id="ARBA00022649"/>
    </source>
</evidence>
<organism evidence="9 10">
    <name type="scientific">Qipengyuania qiaonensis</name>
    <dbReference type="NCBI Taxonomy" id="2867240"/>
    <lineage>
        <taxon>Bacteria</taxon>
        <taxon>Pseudomonadati</taxon>
        <taxon>Pseudomonadota</taxon>
        <taxon>Alphaproteobacteria</taxon>
        <taxon>Sphingomonadales</taxon>
        <taxon>Erythrobacteraceae</taxon>
        <taxon>Qipengyuania</taxon>
    </lineage>
</organism>
<comment type="similarity">
    <text evidence="7">Belongs to the PINc/VapC protein family.</text>
</comment>
<dbReference type="Proteomes" id="UP000755104">
    <property type="component" value="Unassembled WGS sequence"/>
</dbReference>
<dbReference type="PANTHER" id="PTHR33653">
    <property type="entry name" value="RIBONUCLEASE VAPC2"/>
    <property type="match status" value="1"/>
</dbReference>
<dbReference type="CDD" id="cd18737">
    <property type="entry name" value="PIN_VapC4-5_FitB-like"/>
    <property type="match status" value="1"/>
</dbReference>
<accession>A0ABS7JDU8</accession>
<comment type="caution">
    <text evidence="9">The sequence shown here is derived from an EMBL/GenBank/DDBJ whole genome shotgun (WGS) entry which is preliminary data.</text>
</comment>
<dbReference type="InterPro" id="IPR050556">
    <property type="entry name" value="Type_II_TA_system_RNase"/>
</dbReference>
<dbReference type="Gene3D" id="3.40.50.1010">
    <property type="entry name" value="5'-nuclease"/>
    <property type="match status" value="1"/>
</dbReference>
<evidence type="ECO:0000259" key="8">
    <source>
        <dbReference type="Pfam" id="PF01850"/>
    </source>
</evidence>
<keyword evidence="3" id="KW-0540">Nuclease</keyword>
<name>A0ABS7JDU8_9SPHN</name>
<gene>
    <name evidence="9" type="ORF">K3174_11450</name>
</gene>
<proteinExistence type="inferred from homology"/>
<evidence type="ECO:0000313" key="9">
    <source>
        <dbReference type="EMBL" id="MBX7483147.1"/>
    </source>
</evidence>
<comment type="cofactor">
    <cofactor evidence="1">
        <name>Mg(2+)</name>
        <dbReference type="ChEBI" id="CHEBI:18420"/>
    </cofactor>
</comment>
<evidence type="ECO:0000256" key="6">
    <source>
        <dbReference type="ARBA" id="ARBA00022842"/>
    </source>
</evidence>
<evidence type="ECO:0000256" key="7">
    <source>
        <dbReference type="ARBA" id="ARBA00038093"/>
    </source>
</evidence>
<dbReference type="Pfam" id="PF01850">
    <property type="entry name" value="PIN"/>
    <property type="match status" value="1"/>
</dbReference>
<evidence type="ECO:0000313" key="10">
    <source>
        <dbReference type="Proteomes" id="UP000755104"/>
    </source>
</evidence>
<keyword evidence="6" id="KW-0460">Magnesium</keyword>
<evidence type="ECO:0000256" key="3">
    <source>
        <dbReference type="ARBA" id="ARBA00022722"/>
    </source>
</evidence>
<feature type="domain" description="PIN" evidence="8">
    <location>
        <begin position="5"/>
        <end position="107"/>
    </location>
</feature>
<reference evidence="9 10" key="1">
    <citation type="submission" date="2021-08" db="EMBL/GenBank/DDBJ databases">
        <title>Comparative Genomics Analysis of the Genus Qipengyuania Reveals Extensive Genetic Diversity and Metabolic Versatility, Including the Description of Fifteen Novel Species.</title>
        <authorList>
            <person name="Liu Y."/>
        </authorList>
    </citation>
    <scope>NUCLEOTIDE SEQUENCE [LARGE SCALE GENOMIC DNA]</scope>
    <source>
        <strain evidence="9 10">6D47A</strain>
    </source>
</reference>
<dbReference type="EMBL" id="JAIGNO010000006">
    <property type="protein sequence ID" value="MBX7483147.1"/>
    <property type="molecule type" value="Genomic_DNA"/>
</dbReference>
<dbReference type="RefSeq" id="WP_221558397.1">
    <property type="nucleotide sequence ID" value="NZ_JAIGNO010000006.1"/>
</dbReference>
<dbReference type="PANTHER" id="PTHR33653:SF1">
    <property type="entry name" value="RIBONUCLEASE VAPC2"/>
    <property type="match status" value="1"/>
</dbReference>
<dbReference type="SUPFAM" id="SSF88723">
    <property type="entry name" value="PIN domain-like"/>
    <property type="match status" value="1"/>
</dbReference>
<evidence type="ECO:0000256" key="5">
    <source>
        <dbReference type="ARBA" id="ARBA00022801"/>
    </source>
</evidence>
<keyword evidence="2" id="KW-1277">Toxin-antitoxin system</keyword>
<sequence length="122" mass="13717">MTDAVFDTDILVDALCDVRPAQVELMRYSQRFISRMSWMEVMVAGQAHNSDRAEDFLDHFRVIELSEDVARQAAVLRAQRSQLSAVDAITLASAQSTGRILVTRNSKDFPAEMPGIRIPYTL</sequence>
<protein>
    <submittedName>
        <fullName evidence="9">Type II toxin-antitoxin system VapC family toxin</fullName>
    </submittedName>
</protein>
<evidence type="ECO:0000256" key="1">
    <source>
        <dbReference type="ARBA" id="ARBA00001946"/>
    </source>
</evidence>
<dbReference type="InterPro" id="IPR029060">
    <property type="entry name" value="PIN-like_dom_sf"/>
</dbReference>
<keyword evidence="5" id="KW-0378">Hydrolase</keyword>
<keyword evidence="10" id="KW-1185">Reference proteome</keyword>
<evidence type="ECO:0000256" key="4">
    <source>
        <dbReference type="ARBA" id="ARBA00022723"/>
    </source>
</evidence>
<dbReference type="InterPro" id="IPR002716">
    <property type="entry name" value="PIN_dom"/>
</dbReference>
<keyword evidence="4" id="KW-0479">Metal-binding</keyword>